<evidence type="ECO:0000256" key="1">
    <source>
        <dbReference type="ARBA" id="ARBA00007228"/>
    </source>
</evidence>
<dbReference type="EC" id="2.1.1.-" evidence="5"/>
<evidence type="ECO:0000256" key="2">
    <source>
        <dbReference type="ARBA" id="ARBA00022603"/>
    </source>
</evidence>
<protein>
    <submittedName>
        <fullName evidence="5">Putative 23S rRNA methyltransferase RlmB</fullName>
        <ecNumber evidence="5">2.1.1.-</ecNumber>
    </submittedName>
</protein>
<sequence>MGSPLLPLTRAQAHLIRGLLRDKKIRTREGAFVVEGAKFCQDLFRHHPGSILSLTVSPRYLRTEDEASRVLRTGLSARQFTCSDDTFAALSDVDTPQGILAAVRQPEWDEDPLWRPEPVLGLYGDQIRDPLNVGAIIRTAAALNLRAVWLSSDSADCFGPKVVRAAAGSVLTLPIFRIKDLGTFEAHGCAIYSAVLPDAGTVSLRTIQQRPIRLVLAVGNEGQGLAPQLLKASTLRFSIPLARNVESLNVAATAAIAAFYFSGLPTQ</sequence>
<dbReference type="GO" id="GO:0003723">
    <property type="term" value="F:RNA binding"/>
    <property type="evidence" value="ECO:0007669"/>
    <property type="project" value="InterPro"/>
</dbReference>
<dbReference type="EMBL" id="CP011801">
    <property type="protein sequence ID" value="ALA59564.1"/>
    <property type="molecule type" value="Genomic_DNA"/>
</dbReference>
<dbReference type="SUPFAM" id="SSF55315">
    <property type="entry name" value="L30e-like"/>
    <property type="match status" value="1"/>
</dbReference>
<evidence type="ECO:0000313" key="6">
    <source>
        <dbReference type="Proteomes" id="UP000069205"/>
    </source>
</evidence>
<evidence type="ECO:0000313" key="5">
    <source>
        <dbReference type="EMBL" id="ALA59564.1"/>
    </source>
</evidence>
<reference evidence="5 6" key="1">
    <citation type="journal article" date="2015" name="Proc. Natl. Acad. Sci. U.S.A.">
        <title>Expanded metabolic versatility of ubiquitous nitrite-oxidizing bacteria from the genus Nitrospira.</title>
        <authorList>
            <person name="Koch H."/>
            <person name="Lucker S."/>
            <person name="Albertsen M."/>
            <person name="Kitzinger K."/>
            <person name="Herbold C."/>
            <person name="Spieck E."/>
            <person name="Nielsen P.H."/>
            <person name="Wagner M."/>
            <person name="Daims H."/>
        </authorList>
    </citation>
    <scope>NUCLEOTIDE SEQUENCE [LARGE SCALE GENOMIC DNA]</scope>
    <source>
        <strain evidence="5 6">NSP M-1</strain>
    </source>
</reference>
<dbReference type="GO" id="GO:0032259">
    <property type="term" value="P:methylation"/>
    <property type="evidence" value="ECO:0007669"/>
    <property type="project" value="UniProtKB-KW"/>
</dbReference>
<dbReference type="Gene3D" id="3.40.1280.10">
    <property type="match status" value="1"/>
</dbReference>
<dbReference type="AlphaFoldDB" id="A0A0K2GFD9"/>
<keyword evidence="2 5" id="KW-0489">Methyltransferase</keyword>
<dbReference type="SUPFAM" id="SSF75217">
    <property type="entry name" value="alpha/beta knot"/>
    <property type="match status" value="1"/>
</dbReference>
<dbReference type="GO" id="GO:0008173">
    <property type="term" value="F:RNA methyltransferase activity"/>
    <property type="evidence" value="ECO:0007669"/>
    <property type="project" value="InterPro"/>
</dbReference>
<dbReference type="InterPro" id="IPR013123">
    <property type="entry name" value="SpoU_subst-bd"/>
</dbReference>
<dbReference type="STRING" id="42253.NITMOv2_3165"/>
<dbReference type="PATRIC" id="fig|42253.5.peg.3118"/>
<keyword evidence="3 5" id="KW-0808">Transferase</keyword>
<dbReference type="InterPro" id="IPR001537">
    <property type="entry name" value="SpoU_MeTrfase"/>
</dbReference>
<dbReference type="PANTHER" id="PTHR43191">
    <property type="entry name" value="RRNA METHYLTRANSFERASE 3"/>
    <property type="match status" value="1"/>
</dbReference>
<evidence type="ECO:0000256" key="3">
    <source>
        <dbReference type="ARBA" id="ARBA00022679"/>
    </source>
</evidence>
<dbReference type="InterPro" id="IPR029064">
    <property type="entry name" value="Ribosomal_eL30-like_sf"/>
</dbReference>
<dbReference type="InterPro" id="IPR029028">
    <property type="entry name" value="Alpha/beta_knot_MTases"/>
</dbReference>
<name>A0A0K2GFD9_NITMO</name>
<dbReference type="CDD" id="cd18095">
    <property type="entry name" value="SpoU-like_rRNA-MTase"/>
    <property type="match status" value="1"/>
</dbReference>
<dbReference type="KEGG" id="nmv:NITMOv2_3165"/>
<gene>
    <name evidence="5" type="ORF">NITMOv2_3165</name>
</gene>
<organism evidence="5 6">
    <name type="scientific">Nitrospira moscoviensis</name>
    <dbReference type="NCBI Taxonomy" id="42253"/>
    <lineage>
        <taxon>Bacteria</taxon>
        <taxon>Pseudomonadati</taxon>
        <taxon>Nitrospirota</taxon>
        <taxon>Nitrospiria</taxon>
        <taxon>Nitrospirales</taxon>
        <taxon>Nitrospiraceae</taxon>
        <taxon>Nitrospira</taxon>
    </lineage>
</organism>
<dbReference type="RefSeq" id="WP_053380552.1">
    <property type="nucleotide sequence ID" value="NZ_CP011801.1"/>
</dbReference>
<comment type="similarity">
    <text evidence="1">Belongs to the class IV-like SAM-binding methyltransferase superfamily. RNA methyltransferase TrmH family.</text>
</comment>
<dbReference type="PANTHER" id="PTHR43191:SF2">
    <property type="entry name" value="RRNA METHYLTRANSFERASE 3, MITOCHONDRIAL"/>
    <property type="match status" value="1"/>
</dbReference>
<proteinExistence type="inferred from homology"/>
<dbReference type="InterPro" id="IPR051259">
    <property type="entry name" value="rRNA_Methyltransferase"/>
</dbReference>
<dbReference type="InterPro" id="IPR029026">
    <property type="entry name" value="tRNA_m1G_MTases_N"/>
</dbReference>
<dbReference type="Pfam" id="PF00588">
    <property type="entry name" value="SpoU_methylase"/>
    <property type="match status" value="1"/>
</dbReference>
<evidence type="ECO:0000259" key="4">
    <source>
        <dbReference type="SMART" id="SM00967"/>
    </source>
</evidence>
<dbReference type="Pfam" id="PF22435">
    <property type="entry name" value="MRM3-like_sub_bind"/>
    <property type="match status" value="1"/>
</dbReference>
<dbReference type="Proteomes" id="UP000069205">
    <property type="component" value="Chromosome"/>
</dbReference>
<keyword evidence="6" id="KW-1185">Reference proteome</keyword>
<dbReference type="Gene3D" id="3.30.1330.30">
    <property type="match status" value="1"/>
</dbReference>
<dbReference type="SMART" id="SM00967">
    <property type="entry name" value="SpoU_sub_bind"/>
    <property type="match status" value="1"/>
</dbReference>
<accession>A0A0K2GFD9</accession>
<feature type="domain" description="RNA 2-O ribose methyltransferase substrate binding" evidence="4">
    <location>
        <begin position="33"/>
        <end position="109"/>
    </location>
</feature>
<dbReference type="InterPro" id="IPR053888">
    <property type="entry name" value="MRM3-like_sub_bind"/>
</dbReference>
<dbReference type="GO" id="GO:0005737">
    <property type="term" value="C:cytoplasm"/>
    <property type="evidence" value="ECO:0007669"/>
    <property type="project" value="UniProtKB-ARBA"/>
</dbReference>
<dbReference type="GO" id="GO:0006396">
    <property type="term" value="P:RNA processing"/>
    <property type="evidence" value="ECO:0007669"/>
    <property type="project" value="InterPro"/>
</dbReference>